<accession>A0A6J5TB20</accession>
<name>A0A6J5TB20_9CAUD</name>
<dbReference type="EMBL" id="LR798269">
    <property type="protein sequence ID" value="CAB5219207.1"/>
    <property type="molecule type" value="Genomic_DNA"/>
</dbReference>
<evidence type="ECO:0000313" key="1">
    <source>
        <dbReference type="EMBL" id="CAB5219207.1"/>
    </source>
</evidence>
<organism evidence="1">
    <name type="scientific">uncultured Caudovirales phage</name>
    <dbReference type="NCBI Taxonomy" id="2100421"/>
    <lineage>
        <taxon>Viruses</taxon>
        <taxon>Duplodnaviria</taxon>
        <taxon>Heunggongvirae</taxon>
        <taxon>Uroviricota</taxon>
        <taxon>Caudoviricetes</taxon>
        <taxon>Peduoviridae</taxon>
        <taxon>Maltschvirus</taxon>
        <taxon>Maltschvirus maltsch</taxon>
    </lineage>
</organism>
<sequence length="239" mass="24844">MAYTRGSNANIIVGAAAFYISAGQSTFAEGAYPTAVTGQSYKDTLANSSAVRNIGYTNNGLELTFTPTFGDVVVDQLLDVAKLYKSGMQVTLKTSFAEATLENLLVAIGQKGSVQNSTATGSTWTETAIGNPTGTSGSTTTAATTAAGSYIDILSGDLGDYPVERSIVAVGPGPAGTGANVTDATITNQKERVYIGYRAVSITNVTVAAKRDAATMFDVEFRLLPLDNGVYGKIVDRTF</sequence>
<proteinExistence type="predicted"/>
<gene>
    <name evidence="1" type="ORF">UFOVP222_40</name>
</gene>
<reference evidence="1" key="1">
    <citation type="submission" date="2020-05" db="EMBL/GenBank/DDBJ databases">
        <authorList>
            <person name="Chiriac C."/>
            <person name="Salcher M."/>
            <person name="Ghai R."/>
            <person name="Kavagutti S V."/>
        </authorList>
    </citation>
    <scope>NUCLEOTIDE SEQUENCE</scope>
</reference>
<protein>
    <submittedName>
        <fullName evidence="1">Uncharacterized protein</fullName>
    </submittedName>
</protein>